<dbReference type="GeneID" id="36291953"/>
<dbReference type="InterPro" id="IPR022190">
    <property type="entry name" value="DUF3716"/>
</dbReference>
<dbReference type="AlphaFoldDB" id="A0A176ZXR9"/>
<protein>
    <submittedName>
        <fullName evidence="2">Uncharacterized protein</fullName>
    </submittedName>
</protein>
<proteinExistence type="predicted"/>
<sequence>MTSTNPATAEASGLKATDEAPAPATTTSPTTTSTTTTESGAAPTATEEAASESTVPAATPPATSSTATSTATYTATSMATATPTTEAGSEAVRPPVSSPATPARPSTATAVRSSPRPIVLDSPTPQQQMALQLLHSSLLEEPRRSRALAAVLALPDARHLEFRALDSSDPPNLARMQNLEAAVGFTVGELVQPPCTDCAAGYGQFAGCVRAEGLLHGSCTNCHFGGEGARCSLRASAVPLAPVTGSPSGRSGLRARRPAASAASCATEALTGGVGRGLKRPPPQLKDLRSFRRARTSSPAHAAASRAPPTRRPDDPYYVGNEEDPTHTLHAWIERFRAASPASRRRLRLGHTLAGVAMDFVTSTEAAPRGTFYTEVVVGPRSEEEEDGEG</sequence>
<feature type="compositionally biased region" description="Low complexity" evidence="1">
    <location>
        <begin position="296"/>
        <end position="308"/>
    </location>
</feature>
<dbReference type="OrthoDB" id="4338738at2759"/>
<feature type="region of interest" description="Disordered" evidence="1">
    <location>
        <begin position="1"/>
        <end position="122"/>
    </location>
</feature>
<feature type="region of interest" description="Disordered" evidence="1">
    <location>
        <begin position="272"/>
        <end position="323"/>
    </location>
</feature>
<dbReference type="Pfam" id="PF12511">
    <property type="entry name" value="DUF3716"/>
    <property type="match status" value="1"/>
</dbReference>
<gene>
    <name evidence="2" type="ORF">VC83_08915</name>
</gene>
<accession>A0A176ZXR9</accession>
<name>A0A176ZXR9_9PEZI</name>
<feature type="compositionally biased region" description="Low complexity" evidence="1">
    <location>
        <begin position="19"/>
        <end position="112"/>
    </location>
</feature>
<evidence type="ECO:0000256" key="1">
    <source>
        <dbReference type="SAM" id="MobiDB-lite"/>
    </source>
</evidence>
<dbReference type="EMBL" id="KV441415">
    <property type="protein sequence ID" value="OAF54769.1"/>
    <property type="molecule type" value="Genomic_DNA"/>
</dbReference>
<dbReference type="eggNOG" id="ENOG502SWSC">
    <property type="taxonomic scope" value="Eukaryota"/>
</dbReference>
<organism evidence="2">
    <name type="scientific">Pseudogymnoascus destructans</name>
    <dbReference type="NCBI Taxonomy" id="655981"/>
    <lineage>
        <taxon>Eukaryota</taxon>
        <taxon>Fungi</taxon>
        <taxon>Dikarya</taxon>
        <taxon>Ascomycota</taxon>
        <taxon>Pezizomycotina</taxon>
        <taxon>Leotiomycetes</taxon>
        <taxon>Thelebolales</taxon>
        <taxon>Thelebolaceae</taxon>
        <taxon>Pseudogymnoascus</taxon>
    </lineage>
</organism>
<dbReference type="RefSeq" id="XP_024320072.1">
    <property type="nucleotide sequence ID" value="XM_024472456.1"/>
</dbReference>
<dbReference type="Proteomes" id="UP000077154">
    <property type="component" value="Unassembled WGS sequence"/>
</dbReference>
<reference evidence="2" key="1">
    <citation type="submission" date="2016-03" db="EMBL/GenBank/DDBJ databases">
        <title>Updated assembly of Pseudogymnoascus destructans, the fungus causing white-nose syndrome of bats.</title>
        <authorList>
            <person name="Palmer J.M."/>
            <person name="Drees K.P."/>
            <person name="Foster J.T."/>
            <person name="Lindner D.L."/>
        </authorList>
    </citation>
    <scope>NUCLEOTIDE SEQUENCE [LARGE SCALE GENOMIC DNA]</scope>
    <source>
        <strain evidence="2">20631-21</strain>
    </source>
</reference>
<evidence type="ECO:0000313" key="2">
    <source>
        <dbReference type="EMBL" id="OAF54769.1"/>
    </source>
</evidence>
<dbReference type="VEuPathDB" id="FungiDB:GMDG_02959"/>